<accession>A0A2D2DDS3</accession>
<evidence type="ECO:0000313" key="4">
    <source>
        <dbReference type="Proteomes" id="UP000229897"/>
    </source>
</evidence>
<dbReference type="Pfam" id="PF02470">
    <property type="entry name" value="MlaD"/>
    <property type="match status" value="1"/>
</dbReference>
<feature type="domain" description="Mce/MlaD" evidence="2">
    <location>
        <begin position="42"/>
        <end position="112"/>
    </location>
</feature>
<dbReference type="InterPro" id="IPR003399">
    <property type="entry name" value="Mce/MlaD"/>
</dbReference>
<dbReference type="OrthoDB" id="5294672at2"/>
<name>A0A2D2DDS3_9BURK</name>
<reference evidence="3" key="1">
    <citation type="submission" date="2017-10" db="EMBL/GenBank/DDBJ databases">
        <title>Massilia psychrophilum sp. nov., a novel purple-pigmented bacterium isolated from Tianshan glacier, Xinjiang Municipality, China.</title>
        <authorList>
            <person name="Wang H."/>
        </authorList>
    </citation>
    <scope>NUCLEOTIDE SEQUENCE [LARGE SCALE GENOMIC DNA]</scope>
    <source>
        <strain evidence="3">B2</strain>
    </source>
</reference>
<dbReference type="PANTHER" id="PTHR36698:SF2">
    <property type="entry name" value="MCE_MLAD DOMAIN-CONTAINING PROTEIN"/>
    <property type="match status" value="1"/>
</dbReference>
<dbReference type="KEGG" id="mass:CR152_00070"/>
<dbReference type="PANTHER" id="PTHR36698">
    <property type="entry name" value="BLL5892 PROTEIN"/>
    <property type="match status" value="1"/>
</dbReference>
<dbReference type="EMBL" id="CP024608">
    <property type="protein sequence ID" value="ATQ73079.1"/>
    <property type="molecule type" value="Genomic_DNA"/>
</dbReference>
<dbReference type="AlphaFoldDB" id="A0A2D2DDS3"/>
<evidence type="ECO:0000256" key="1">
    <source>
        <dbReference type="SAM" id="MobiDB-lite"/>
    </source>
</evidence>
<sequence>MENRSHALMTGFFTIALLVATVLAGIWFNRDRVERVPYQIATIQSIPGLNPQAAVRYRGLEVGKVDAISFDTKIPGQILIHLSVDAEAPVTSTTFATLGYQGVTGIAFIQLDDEKTGSPLMASSEEKLARIPLRPGLLDQLEKRGLVILDKAEELVTRLDAMAAPENQKIILDAFANVSKAAIAYGEIPAKLEPTLARLPQLTAKADQSLASFDTFTASATTMTRSYTKLADDLQSPNGAIARLNTTVDRVGGSLEAVTTDLEMQTLPHFVAMTDEARTSLRAVRRTMNSLNDRPQSLLFGAAPPTPGPGEPGFTAPTK</sequence>
<evidence type="ECO:0000259" key="2">
    <source>
        <dbReference type="Pfam" id="PF02470"/>
    </source>
</evidence>
<feature type="region of interest" description="Disordered" evidence="1">
    <location>
        <begin position="292"/>
        <end position="319"/>
    </location>
</feature>
<keyword evidence="4" id="KW-1185">Reference proteome</keyword>
<dbReference type="RefSeq" id="WP_099872623.1">
    <property type="nucleotide sequence ID" value="NZ_CP024608.1"/>
</dbReference>
<dbReference type="Proteomes" id="UP000229897">
    <property type="component" value="Chromosome"/>
</dbReference>
<evidence type="ECO:0000313" key="3">
    <source>
        <dbReference type="EMBL" id="ATQ73079.1"/>
    </source>
</evidence>
<organism evidence="3 4">
    <name type="scientific">Massilia violaceinigra</name>
    <dbReference type="NCBI Taxonomy" id="2045208"/>
    <lineage>
        <taxon>Bacteria</taxon>
        <taxon>Pseudomonadati</taxon>
        <taxon>Pseudomonadota</taxon>
        <taxon>Betaproteobacteria</taxon>
        <taxon>Burkholderiales</taxon>
        <taxon>Oxalobacteraceae</taxon>
        <taxon>Telluria group</taxon>
        <taxon>Massilia</taxon>
    </lineage>
</organism>
<gene>
    <name evidence="3" type="ORF">CR152_00070</name>
</gene>
<proteinExistence type="predicted"/>
<protein>
    <submittedName>
        <fullName evidence="3">MCE family protein</fullName>
    </submittedName>
</protein>